<dbReference type="GeneID" id="7050113"/>
<dbReference type="VEuPathDB" id="FungiDB:SJAG_03386"/>
<accession>B6K436</accession>
<dbReference type="GO" id="GO:0004674">
    <property type="term" value="F:protein serine/threonine kinase activity"/>
    <property type="evidence" value="ECO:0000318"/>
    <property type="project" value="GO_Central"/>
</dbReference>
<dbReference type="GO" id="GO:0005524">
    <property type="term" value="F:ATP binding"/>
    <property type="evidence" value="ECO:0007669"/>
    <property type="project" value="UniProtKB-UniRule"/>
</dbReference>
<protein>
    <recommendedName>
        <fullName evidence="1">non-specific serine/threonine protein kinase</fullName>
        <ecNumber evidence="1">2.7.11.1</ecNumber>
    </recommendedName>
</protein>
<keyword evidence="14" id="KW-1185">Reference proteome</keyword>
<evidence type="ECO:0000256" key="7">
    <source>
        <dbReference type="ARBA" id="ARBA00047899"/>
    </source>
</evidence>
<evidence type="ECO:0000256" key="4">
    <source>
        <dbReference type="ARBA" id="ARBA00022741"/>
    </source>
</evidence>
<dbReference type="GO" id="GO:0005794">
    <property type="term" value="C:Golgi apparatus"/>
    <property type="evidence" value="ECO:0000318"/>
    <property type="project" value="GO_Central"/>
</dbReference>
<comment type="catalytic activity">
    <reaction evidence="8">
        <text>L-seryl-[protein] + ATP = O-phospho-L-seryl-[protein] + ADP + H(+)</text>
        <dbReference type="Rhea" id="RHEA:17989"/>
        <dbReference type="Rhea" id="RHEA-COMP:9863"/>
        <dbReference type="Rhea" id="RHEA-COMP:11604"/>
        <dbReference type="ChEBI" id="CHEBI:15378"/>
        <dbReference type="ChEBI" id="CHEBI:29999"/>
        <dbReference type="ChEBI" id="CHEBI:30616"/>
        <dbReference type="ChEBI" id="CHEBI:83421"/>
        <dbReference type="ChEBI" id="CHEBI:456216"/>
        <dbReference type="EC" id="2.7.11.1"/>
    </reaction>
</comment>
<keyword evidence="5 12" id="KW-0418">Kinase</keyword>
<dbReference type="InterPro" id="IPR017441">
    <property type="entry name" value="Protein_kinase_ATP_BS"/>
</dbReference>
<dbReference type="GO" id="GO:0032889">
    <property type="term" value="P:regulation of vacuole fusion, non-autophagic"/>
    <property type="evidence" value="ECO:0000318"/>
    <property type="project" value="GO_Central"/>
</dbReference>
<dbReference type="AlphaFoldDB" id="B6K436"/>
<dbReference type="RefSeq" id="XP_002174536.1">
    <property type="nucleotide sequence ID" value="XM_002174500.2"/>
</dbReference>
<dbReference type="InterPro" id="IPR011009">
    <property type="entry name" value="Kinase-like_dom_sf"/>
</dbReference>
<dbReference type="GO" id="GO:0005773">
    <property type="term" value="C:vacuole"/>
    <property type="evidence" value="ECO:0007669"/>
    <property type="project" value="GOC"/>
</dbReference>
<keyword evidence="6 9" id="KW-0067">ATP-binding</keyword>
<evidence type="ECO:0000313" key="14">
    <source>
        <dbReference type="Proteomes" id="UP000001744"/>
    </source>
</evidence>
<dbReference type="InterPro" id="IPR008271">
    <property type="entry name" value="Ser/Thr_kinase_AS"/>
</dbReference>
<evidence type="ECO:0000256" key="1">
    <source>
        <dbReference type="ARBA" id="ARBA00012513"/>
    </source>
</evidence>
<evidence type="ECO:0000313" key="12">
    <source>
        <dbReference type="EMBL" id="EEB08243.1"/>
    </source>
</evidence>
<comment type="similarity">
    <text evidence="10">Belongs to the protein kinase superfamily.</text>
</comment>
<evidence type="ECO:0000256" key="3">
    <source>
        <dbReference type="ARBA" id="ARBA00022679"/>
    </source>
</evidence>
<dbReference type="OMA" id="AMHQYKV"/>
<organism evidence="12 14">
    <name type="scientific">Schizosaccharomyces japonicus (strain yFS275 / FY16936)</name>
    <name type="common">Fission yeast</name>
    <dbReference type="NCBI Taxonomy" id="402676"/>
    <lineage>
        <taxon>Eukaryota</taxon>
        <taxon>Fungi</taxon>
        <taxon>Dikarya</taxon>
        <taxon>Ascomycota</taxon>
        <taxon>Taphrinomycotina</taxon>
        <taxon>Schizosaccharomycetes</taxon>
        <taxon>Schizosaccharomycetales</taxon>
        <taxon>Schizosaccharomycetaceae</taxon>
        <taxon>Schizosaccharomyces</taxon>
    </lineage>
</organism>
<dbReference type="InterPro" id="IPR052239">
    <property type="entry name" value="Ser/Thr-specific_kinases"/>
</dbReference>
<dbReference type="Pfam" id="PF00069">
    <property type="entry name" value="Pkinase"/>
    <property type="match status" value="1"/>
</dbReference>
<proteinExistence type="inferred from homology"/>
<dbReference type="eggNOG" id="KOG2345">
    <property type="taxonomic scope" value="Eukaryota"/>
</dbReference>
<gene>
    <name evidence="13" type="primary">ppk13</name>
    <name evidence="12" type="ORF">SJAG_03386</name>
</gene>
<feature type="domain" description="Protein kinase" evidence="11">
    <location>
        <begin position="32"/>
        <end position="310"/>
    </location>
</feature>
<dbReference type="PROSITE" id="PS00107">
    <property type="entry name" value="PROTEIN_KINASE_ATP"/>
    <property type="match status" value="1"/>
</dbReference>
<evidence type="ECO:0000256" key="8">
    <source>
        <dbReference type="ARBA" id="ARBA00048679"/>
    </source>
</evidence>
<keyword evidence="3" id="KW-0808">Transferase</keyword>
<dbReference type="GO" id="GO:0005737">
    <property type="term" value="C:cytoplasm"/>
    <property type="evidence" value="ECO:0000318"/>
    <property type="project" value="GO_Central"/>
</dbReference>
<evidence type="ECO:0000259" key="11">
    <source>
        <dbReference type="PROSITE" id="PS50011"/>
    </source>
</evidence>
<keyword evidence="4 9" id="KW-0547">Nucleotide-binding</keyword>
<evidence type="ECO:0000313" key="13">
    <source>
        <dbReference type="JaponicusDB" id="SJAG_03386"/>
    </source>
</evidence>
<sequence length="311" mass="35438">MHSFFKSVASRVDSLLTGLSTKSTVSLQHEQYTVQQVLGEGGFSYVYLVKHAKDGKLFALKKVKCSFGKESLKKAMREVEAYSRFSNKNLMQLITYELNENEGHKAVFMLLPHYARGSLQEMIDTCRTRNSQIPESRIVLWCRGILNGLQALHNGYSGKRFMHMDLKPGNMLLCDNMHDVVLGDFGSLSESPRLLQTHPQVLAFQDEVEENCTMAFRAPELFNIHRDMTITEKIDIWSFGCVLYSLMYLIGPFERYQMEQGGSLALAISKGSYNIPETPEYDQKLHNVLNVCLTKNVESRPSVPELLPFFD</sequence>
<dbReference type="Proteomes" id="UP000001744">
    <property type="component" value="Unassembled WGS sequence"/>
</dbReference>
<dbReference type="HOGENOM" id="CLU_000288_109_2_1"/>
<dbReference type="InterPro" id="IPR000719">
    <property type="entry name" value="Prot_kinase_dom"/>
</dbReference>
<dbReference type="PANTHER" id="PTHR45998:SF2">
    <property type="entry name" value="SERINE_THREONINE-PROTEIN KINASE 16"/>
    <property type="match status" value="1"/>
</dbReference>
<dbReference type="GO" id="GO:0006624">
    <property type="term" value="P:vacuolar protein processing"/>
    <property type="evidence" value="ECO:0000318"/>
    <property type="project" value="GO_Central"/>
</dbReference>
<comment type="catalytic activity">
    <reaction evidence="7">
        <text>L-threonyl-[protein] + ATP = O-phospho-L-threonyl-[protein] + ADP + H(+)</text>
        <dbReference type="Rhea" id="RHEA:46608"/>
        <dbReference type="Rhea" id="RHEA-COMP:11060"/>
        <dbReference type="Rhea" id="RHEA-COMP:11605"/>
        <dbReference type="ChEBI" id="CHEBI:15378"/>
        <dbReference type="ChEBI" id="CHEBI:30013"/>
        <dbReference type="ChEBI" id="CHEBI:30616"/>
        <dbReference type="ChEBI" id="CHEBI:61977"/>
        <dbReference type="ChEBI" id="CHEBI:456216"/>
        <dbReference type="EC" id="2.7.11.1"/>
    </reaction>
</comment>
<dbReference type="PROSITE" id="PS50011">
    <property type="entry name" value="PROTEIN_KINASE_DOM"/>
    <property type="match status" value="1"/>
</dbReference>
<dbReference type="EC" id="2.7.11.1" evidence="1"/>
<dbReference type="PANTHER" id="PTHR45998">
    <property type="entry name" value="SERINE/THREONINE-PROTEIN KINASE 16"/>
    <property type="match status" value="1"/>
</dbReference>
<dbReference type="SUPFAM" id="SSF56112">
    <property type="entry name" value="Protein kinase-like (PK-like)"/>
    <property type="match status" value="1"/>
</dbReference>
<evidence type="ECO:0000256" key="5">
    <source>
        <dbReference type="ARBA" id="ARBA00022777"/>
    </source>
</evidence>
<keyword evidence="2 10" id="KW-0723">Serine/threonine-protein kinase</keyword>
<dbReference type="Gene3D" id="1.10.510.10">
    <property type="entry name" value="Transferase(Phosphotransferase) domain 1"/>
    <property type="match status" value="1"/>
</dbReference>
<dbReference type="SMART" id="SM00220">
    <property type="entry name" value="S_TKc"/>
    <property type="match status" value="1"/>
</dbReference>
<name>B6K436_SCHJY</name>
<dbReference type="PROSITE" id="PS00108">
    <property type="entry name" value="PROTEIN_KINASE_ST"/>
    <property type="match status" value="1"/>
</dbReference>
<reference evidence="12 14" key="1">
    <citation type="journal article" date="2011" name="Science">
        <title>Comparative functional genomics of the fission yeasts.</title>
        <authorList>
            <person name="Rhind N."/>
            <person name="Chen Z."/>
            <person name="Yassour M."/>
            <person name="Thompson D.A."/>
            <person name="Haas B.J."/>
            <person name="Habib N."/>
            <person name="Wapinski I."/>
            <person name="Roy S."/>
            <person name="Lin M.F."/>
            <person name="Heiman D.I."/>
            <person name="Young S.K."/>
            <person name="Furuya K."/>
            <person name="Guo Y."/>
            <person name="Pidoux A."/>
            <person name="Chen H.M."/>
            <person name="Robbertse B."/>
            <person name="Goldberg J.M."/>
            <person name="Aoki K."/>
            <person name="Bayne E.H."/>
            <person name="Berlin A.M."/>
            <person name="Desjardins C.A."/>
            <person name="Dobbs E."/>
            <person name="Dukaj L."/>
            <person name="Fan L."/>
            <person name="FitzGerald M.G."/>
            <person name="French C."/>
            <person name="Gujja S."/>
            <person name="Hansen K."/>
            <person name="Keifenheim D."/>
            <person name="Levin J.Z."/>
            <person name="Mosher R.A."/>
            <person name="Mueller C.A."/>
            <person name="Pfiffner J."/>
            <person name="Priest M."/>
            <person name="Russ C."/>
            <person name="Smialowska A."/>
            <person name="Swoboda P."/>
            <person name="Sykes S.M."/>
            <person name="Vaughn M."/>
            <person name="Vengrova S."/>
            <person name="Yoder R."/>
            <person name="Zeng Q."/>
            <person name="Allshire R."/>
            <person name="Baulcombe D."/>
            <person name="Birren B.W."/>
            <person name="Brown W."/>
            <person name="Ekwall K."/>
            <person name="Kellis M."/>
            <person name="Leatherwood J."/>
            <person name="Levin H."/>
            <person name="Margalit H."/>
            <person name="Martienssen R."/>
            <person name="Nieduszynski C.A."/>
            <person name="Spatafora J.W."/>
            <person name="Friedman N."/>
            <person name="Dalgaard J.Z."/>
            <person name="Baumann P."/>
            <person name="Niki H."/>
            <person name="Regev A."/>
            <person name="Nusbaum C."/>
        </authorList>
    </citation>
    <scope>NUCLEOTIDE SEQUENCE [LARGE SCALE GENOMIC DNA]</scope>
    <source>
        <strain evidence="14">yFS275 / FY16936</strain>
    </source>
</reference>
<dbReference type="OrthoDB" id="248923at2759"/>
<dbReference type="JaponicusDB" id="SJAG_03386">
    <property type="gene designation" value="ppk13"/>
</dbReference>
<evidence type="ECO:0000256" key="6">
    <source>
        <dbReference type="ARBA" id="ARBA00022840"/>
    </source>
</evidence>
<evidence type="ECO:0000256" key="2">
    <source>
        <dbReference type="ARBA" id="ARBA00022527"/>
    </source>
</evidence>
<evidence type="ECO:0000256" key="10">
    <source>
        <dbReference type="RuleBase" id="RU000304"/>
    </source>
</evidence>
<feature type="binding site" evidence="9">
    <location>
        <position position="61"/>
    </location>
    <ligand>
        <name>ATP</name>
        <dbReference type="ChEBI" id="CHEBI:30616"/>
    </ligand>
</feature>
<evidence type="ECO:0000256" key="9">
    <source>
        <dbReference type="PROSITE-ProRule" id="PRU10141"/>
    </source>
</evidence>
<dbReference type="EMBL" id="KE651167">
    <property type="protein sequence ID" value="EEB08243.1"/>
    <property type="molecule type" value="Genomic_DNA"/>
</dbReference>